<dbReference type="InterPro" id="IPR017969">
    <property type="entry name" value="Heavy-metal-associated_CS"/>
</dbReference>
<dbReference type="PROSITE" id="PS01047">
    <property type="entry name" value="HMA_1"/>
    <property type="match status" value="1"/>
</dbReference>
<gene>
    <name evidence="3" type="ordered locus">Kole_1084</name>
</gene>
<keyword evidence="1" id="KW-0479">Metal-binding</keyword>
<dbReference type="PROSITE" id="PS50846">
    <property type="entry name" value="HMA_2"/>
    <property type="match status" value="1"/>
</dbReference>
<dbReference type="Gene3D" id="3.30.70.100">
    <property type="match status" value="1"/>
</dbReference>
<dbReference type="InterPro" id="IPR006121">
    <property type="entry name" value="HMA_dom"/>
</dbReference>
<dbReference type="AlphaFoldDB" id="C5CI07"/>
<evidence type="ECO:0000259" key="2">
    <source>
        <dbReference type="PROSITE" id="PS50846"/>
    </source>
</evidence>
<dbReference type="HOGENOM" id="CLU_134973_10_4_0"/>
<sequence length="68" mass="7638">MKVFIDGMTCNHCKIRVEKALAEIEGIKRAVVNLEGGFAVVETEKDIPVEVLKEVIENTGYTFVRIEN</sequence>
<evidence type="ECO:0000313" key="4">
    <source>
        <dbReference type="Proteomes" id="UP000002382"/>
    </source>
</evidence>
<accession>C5CI07</accession>
<dbReference type="InterPro" id="IPR036163">
    <property type="entry name" value="HMA_dom_sf"/>
</dbReference>
<dbReference type="Pfam" id="PF00403">
    <property type="entry name" value="HMA"/>
    <property type="match status" value="1"/>
</dbReference>
<feature type="domain" description="HMA" evidence="2">
    <location>
        <begin position="1"/>
        <end position="64"/>
    </location>
</feature>
<reference evidence="3 4" key="1">
    <citation type="submission" date="2009-06" db="EMBL/GenBank/DDBJ databases">
        <title>Complete sequence of Thermotogales bacterium TBF 19.5.1.</title>
        <authorList>
            <consortium name="US DOE Joint Genome Institute"/>
            <person name="Lucas S."/>
            <person name="Copeland A."/>
            <person name="Lapidus A."/>
            <person name="Glavina del Rio T."/>
            <person name="Tice H."/>
            <person name="Bruce D."/>
            <person name="Goodwin L."/>
            <person name="Pitluck S."/>
            <person name="Chertkov O."/>
            <person name="Brettin T."/>
            <person name="Detter J.C."/>
            <person name="Han C."/>
            <person name="Schmutz J."/>
            <person name="Larimer F."/>
            <person name="Land M."/>
            <person name="Hauser L."/>
            <person name="Kyrpides N."/>
            <person name="Ovchinnikova G."/>
            <person name="Noll K."/>
        </authorList>
    </citation>
    <scope>NUCLEOTIDE SEQUENCE [LARGE SCALE GENOMIC DNA]</scope>
    <source>
        <strain evidence="4">ATCC BAA-1733 / DSM 21960 / TBF 19.5.1</strain>
    </source>
</reference>
<dbReference type="GO" id="GO:0046872">
    <property type="term" value="F:metal ion binding"/>
    <property type="evidence" value="ECO:0007669"/>
    <property type="project" value="UniProtKB-KW"/>
</dbReference>
<dbReference type="SUPFAM" id="SSF55008">
    <property type="entry name" value="HMA, heavy metal-associated domain"/>
    <property type="match status" value="1"/>
</dbReference>
<reference evidence="3 4" key="2">
    <citation type="journal article" date="2011" name="J. Bacteriol.">
        <title>Genome Sequence of Kosmotoga olearia Strain TBF 19.5.1, a Thermophilic Bacterium with a Wide Growth Temperature Range, Isolated from the Troll B Oil Platform in the North Sea.</title>
        <authorList>
            <person name="Swithers K.S."/>
            <person name="Dipippo J.L."/>
            <person name="Bruce D.C."/>
            <person name="Detter C."/>
            <person name="Tapia R."/>
            <person name="Han S."/>
            <person name="Goodwin L.A."/>
            <person name="Han J."/>
            <person name="Woyke T."/>
            <person name="Pitluck S."/>
            <person name="Pennacchio L."/>
            <person name="Nolan M."/>
            <person name="Mikhailova N."/>
            <person name="Land M.L."/>
            <person name="Nesbo C.L."/>
            <person name="Gogarten J.P."/>
            <person name="Noll K.M."/>
        </authorList>
    </citation>
    <scope>NUCLEOTIDE SEQUENCE [LARGE SCALE GENOMIC DNA]</scope>
    <source>
        <strain evidence="4">ATCC BAA-1733 / DSM 21960 / TBF 19.5.1</strain>
    </source>
</reference>
<name>C5CI07_KOSOT</name>
<proteinExistence type="predicted"/>
<evidence type="ECO:0000256" key="1">
    <source>
        <dbReference type="ARBA" id="ARBA00022723"/>
    </source>
</evidence>
<dbReference type="KEGG" id="kol:Kole_1084"/>
<dbReference type="STRING" id="521045.Kole_1084"/>
<evidence type="ECO:0000313" key="3">
    <source>
        <dbReference type="EMBL" id="ACR79786.1"/>
    </source>
</evidence>
<dbReference type="RefSeq" id="WP_015868444.1">
    <property type="nucleotide sequence ID" value="NC_012785.1"/>
</dbReference>
<dbReference type="eggNOG" id="COG2608">
    <property type="taxonomic scope" value="Bacteria"/>
</dbReference>
<dbReference type="Proteomes" id="UP000002382">
    <property type="component" value="Chromosome"/>
</dbReference>
<keyword evidence="4" id="KW-1185">Reference proteome</keyword>
<protein>
    <submittedName>
        <fullName evidence="3">Heavy metal transport/detoxification protein</fullName>
    </submittedName>
</protein>
<dbReference type="OrthoDB" id="9813965at2"/>
<dbReference type="CDD" id="cd00371">
    <property type="entry name" value="HMA"/>
    <property type="match status" value="1"/>
</dbReference>
<dbReference type="EMBL" id="CP001634">
    <property type="protein sequence ID" value="ACR79786.1"/>
    <property type="molecule type" value="Genomic_DNA"/>
</dbReference>
<organism evidence="3 4">
    <name type="scientific">Kosmotoga olearia (strain ATCC BAA-1733 / DSM 21960 / TBF 19.5.1)</name>
    <dbReference type="NCBI Taxonomy" id="521045"/>
    <lineage>
        <taxon>Bacteria</taxon>
        <taxon>Thermotogati</taxon>
        <taxon>Thermotogota</taxon>
        <taxon>Thermotogae</taxon>
        <taxon>Kosmotogales</taxon>
        <taxon>Kosmotogaceae</taxon>
        <taxon>Kosmotoga</taxon>
    </lineage>
</organism>